<name>A0A345P347_9GAMM</name>
<dbReference type="InterPro" id="IPR030662">
    <property type="entry name" value="DPH6/MJ0570"/>
</dbReference>
<dbReference type="AlphaFoldDB" id="A0A345P347"/>
<dbReference type="EMBL" id="CP031222">
    <property type="protein sequence ID" value="AXI01706.1"/>
    <property type="molecule type" value="Genomic_DNA"/>
</dbReference>
<proteinExistence type="predicted"/>
<evidence type="ECO:0000259" key="1">
    <source>
        <dbReference type="Pfam" id="PF01902"/>
    </source>
</evidence>
<dbReference type="Proteomes" id="UP000253940">
    <property type="component" value="Chromosome"/>
</dbReference>
<protein>
    <submittedName>
        <fullName evidence="2">Diphthine--ammonia ligase</fullName>
        <ecNumber evidence="2">6.3.1.14</ecNumber>
    </submittedName>
</protein>
<dbReference type="Gene3D" id="3.40.50.620">
    <property type="entry name" value="HUPs"/>
    <property type="match status" value="1"/>
</dbReference>
<accession>A0A345P347</accession>
<dbReference type="RefSeq" id="WP_114897816.1">
    <property type="nucleotide sequence ID" value="NZ_CP031222.1"/>
</dbReference>
<dbReference type="SUPFAM" id="SSF52402">
    <property type="entry name" value="Adenine nucleotide alpha hydrolases-like"/>
    <property type="match status" value="1"/>
</dbReference>
<sequence length="259" mass="29182">MTTTKIHSQKPKALMCWSGGKDSAMALHRARQDFEVVALLTTLNAEFKRISMHGVREELLDAQADAIGLPLIKVWVSIGSNQEYEEQMTSALNHAKAIGVTHVIFGDIFLQDLREYRERQLAKVGLIAEFPLWQSNTTQLIQEFVTQGFQTVTCCINDGYLNESWAGREIDTQFIQDLPPHVDPCGENGEYHTFCFAGPIFKQSIGFVRGEVIYRPLPTPMPISSQNNDLDNSSSDQYECISPVETKGFWFCDLETLPT</sequence>
<evidence type="ECO:0000313" key="2">
    <source>
        <dbReference type="EMBL" id="AXI01706.1"/>
    </source>
</evidence>
<gene>
    <name evidence="2" type="ORF">HYN46_01640</name>
</gene>
<dbReference type="InterPro" id="IPR014729">
    <property type="entry name" value="Rossmann-like_a/b/a_fold"/>
</dbReference>
<dbReference type="EC" id="6.3.1.14" evidence="2"/>
<dbReference type="GO" id="GO:0017178">
    <property type="term" value="F:diphthine-ammonia ligase activity"/>
    <property type="evidence" value="ECO:0007669"/>
    <property type="project" value="UniProtKB-EC"/>
</dbReference>
<dbReference type="KEGG" id="mbah:HYN46_01640"/>
<dbReference type="NCBIfam" id="TIGR00290">
    <property type="entry name" value="MJ0570_dom"/>
    <property type="match status" value="1"/>
</dbReference>
<dbReference type="Gene3D" id="3.90.1490.10">
    <property type="entry name" value="putative n-type atp pyrophosphatase, domain 2"/>
    <property type="match status" value="1"/>
</dbReference>
<dbReference type="PIRSF" id="PIRSF039123">
    <property type="entry name" value="Diphthamide_synthase"/>
    <property type="match status" value="1"/>
</dbReference>
<dbReference type="InterPro" id="IPR002761">
    <property type="entry name" value="Diphthami_syn_dom"/>
</dbReference>
<dbReference type="OrthoDB" id="3572539at2"/>
<keyword evidence="2" id="KW-0436">Ligase</keyword>
<dbReference type="CDD" id="cd01994">
    <property type="entry name" value="AANH_PF0828-like"/>
    <property type="match status" value="1"/>
</dbReference>
<organism evidence="2 3">
    <name type="scientific">Aquirhabdus parva</name>
    <dbReference type="NCBI Taxonomy" id="2283318"/>
    <lineage>
        <taxon>Bacteria</taxon>
        <taxon>Pseudomonadati</taxon>
        <taxon>Pseudomonadota</taxon>
        <taxon>Gammaproteobacteria</taxon>
        <taxon>Moraxellales</taxon>
        <taxon>Moraxellaceae</taxon>
        <taxon>Aquirhabdus</taxon>
    </lineage>
</organism>
<keyword evidence="3" id="KW-1185">Reference proteome</keyword>
<feature type="domain" description="Diphthamide synthase" evidence="1">
    <location>
        <begin position="12"/>
        <end position="206"/>
    </location>
</feature>
<evidence type="ECO:0000313" key="3">
    <source>
        <dbReference type="Proteomes" id="UP000253940"/>
    </source>
</evidence>
<dbReference type="Pfam" id="PF01902">
    <property type="entry name" value="Diphthami_syn_2"/>
    <property type="match status" value="1"/>
</dbReference>
<reference evidence="2 3" key="1">
    <citation type="submission" date="2018-07" db="EMBL/GenBank/DDBJ databases">
        <title>Genome sequencing of Moraxellaceae gen. HYN0046.</title>
        <authorList>
            <person name="Kim M."/>
            <person name="Yi H."/>
        </authorList>
    </citation>
    <scope>NUCLEOTIDE SEQUENCE [LARGE SCALE GENOMIC DNA]</scope>
    <source>
        <strain evidence="2 3">HYN0046</strain>
    </source>
</reference>